<sequence>MFISVKKRTLSFLKFIFVVASFVFLSGLVYASHSNLTVDSDGDGLIEIATLEQLDWMRNDMLGTALVDFSGNRYQQGCPSSGCFGYELVADLSFDTNNDGIISSEDDYYDYDGDGSNNGWLPIGTQDNGFQASFEGNGHRISGLYIHRKSDDVETQGKNIGLLGVVTTIGESGEIVMGGDIHRFIRNLSVSTDDKGVSGETNVGALIGKVDLKGSFYLNRVAIQLDELDLMTVVNGGLNTGGVIGEITIDPWYVARNYVSITRSRINVSVTSELDNAAGIIGSIRNDHALLVQINNNDIDVTASGGGIVGGMIGYFYDFNSEGGRVEIRDNIVNVDLEAGFSAGGIVGEGLGFAASLKLNNNQVMGSVLARGGSSGGLVGWSFMVEGFFSAVNNRIFTDVHSRGSCSGGIIGGHFAEGAYLHTQWQENISYGSISGHSATGGIAGCYNAVGIEPVPAVIEKNIAIGDVRGGKTGVGGLIGRFFVENILHTRIQNNMVAGKVIGEEYIGGFIGRFISESFITNDALLNNLSLTAVRTNTATLGKKVGGFFGSLMWRDDLSPPEAFFSGNYHFNQRGVFPGIGEMDGPAAITEQSVFGARYVDLKYPQSPNAVCNVGVLYEDWDETIWDFGNSDQFPGLILGDTVYRYNKSTKVLEEEPL</sequence>
<dbReference type="RefSeq" id="WP_232595008.1">
    <property type="nucleotide sequence ID" value="NZ_BSPD01000079.1"/>
</dbReference>
<gene>
    <name evidence="2" type="ORF">GCM10007877_31650</name>
</gene>
<dbReference type="EMBL" id="BSPD01000079">
    <property type="protein sequence ID" value="GLS27446.1"/>
    <property type="molecule type" value="Genomic_DNA"/>
</dbReference>
<keyword evidence="1" id="KW-1133">Transmembrane helix</keyword>
<dbReference type="Gene3D" id="2.160.20.110">
    <property type="match status" value="1"/>
</dbReference>
<reference evidence="2 3" key="1">
    <citation type="journal article" date="2014" name="Int. J. Syst. Evol. Microbiol.">
        <title>Complete genome sequence of Corynebacterium casei LMG S-19264T (=DSM 44701T), isolated from a smear-ripened cheese.</title>
        <authorList>
            <consortium name="US DOE Joint Genome Institute (JGI-PGF)"/>
            <person name="Walter F."/>
            <person name="Albersmeier A."/>
            <person name="Kalinowski J."/>
            <person name="Ruckert C."/>
        </authorList>
    </citation>
    <scope>NUCLEOTIDE SEQUENCE [LARGE SCALE GENOMIC DNA]</scope>
    <source>
        <strain evidence="2 3">NBRC 110095</strain>
    </source>
</reference>
<keyword evidence="3" id="KW-1185">Reference proteome</keyword>
<keyword evidence="1" id="KW-0472">Membrane</keyword>
<proteinExistence type="predicted"/>
<keyword evidence="1" id="KW-0812">Transmembrane</keyword>
<evidence type="ECO:0008006" key="4">
    <source>
        <dbReference type="Google" id="ProtNLM"/>
    </source>
</evidence>
<accession>A0AA37TC00</accession>
<evidence type="ECO:0000313" key="2">
    <source>
        <dbReference type="EMBL" id="GLS27446.1"/>
    </source>
</evidence>
<evidence type="ECO:0000256" key="1">
    <source>
        <dbReference type="SAM" id="Phobius"/>
    </source>
</evidence>
<protein>
    <recommendedName>
        <fullName evidence="4">GLUG domain-containing protein</fullName>
    </recommendedName>
</protein>
<dbReference type="AlphaFoldDB" id="A0AA37TC00"/>
<feature type="transmembrane region" description="Helical" evidence="1">
    <location>
        <begin position="12"/>
        <end position="31"/>
    </location>
</feature>
<organism evidence="2 3">
    <name type="scientific">Marinibactrum halimedae</name>
    <dbReference type="NCBI Taxonomy" id="1444977"/>
    <lineage>
        <taxon>Bacteria</taxon>
        <taxon>Pseudomonadati</taxon>
        <taxon>Pseudomonadota</taxon>
        <taxon>Gammaproteobacteria</taxon>
        <taxon>Cellvibrionales</taxon>
        <taxon>Cellvibrionaceae</taxon>
        <taxon>Marinibactrum</taxon>
    </lineage>
</organism>
<name>A0AA37TC00_9GAMM</name>
<comment type="caution">
    <text evidence="2">The sequence shown here is derived from an EMBL/GenBank/DDBJ whole genome shotgun (WGS) entry which is preliminary data.</text>
</comment>
<dbReference type="Proteomes" id="UP001156870">
    <property type="component" value="Unassembled WGS sequence"/>
</dbReference>
<evidence type="ECO:0000313" key="3">
    <source>
        <dbReference type="Proteomes" id="UP001156870"/>
    </source>
</evidence>